<name>C0XQG1_CORLD</name>
<accession>C0XQG1</accession>
<dbReference type="Proteomes" id="UP000006196">
    <property type="component" value="Unassembled WGS sequence"/>
</dbReference>
<dbReference type="AlphaFoldDB" id="C0XQG1"/>
<evidence type="ECO:0000313" key="2">
    <source>
        <dbReference type="Proteomes" id="UP000006196"/>
    </source>
</evidence>
<protein>
    <submittedName>
        <fullName evidence="1">Uncharacterized protein</fullName>
    </submittedName>
</protein>
<evidence type="ECO:0000313" key="1">
    <source>
        <dbReference type="EMBL" id="EEI17519.1"/>
    </source>
</evidence>
<comment type="caution">
    <text evidence="1">The sequence shown here is derived from an EMBL/GenBank/DDBJ whole genome shotgun (WGS) entry which is preliminary data.</text>
</comment>
<gene>
    <name evidence="1" type="ORF">HMPREF0298_0681</name>
</gene>
<dbReference type="HOGENOM" id="CLU_2872776_0_0_11"/>
<organism evidence="1 2">
    <name type="scientific">Corynebacterium lipophiloflavum (strain ATCC 700352 / DSM 44291 / CCUG 37336 / JCM 10383 / DMMZ 1944)</name>
    <dbReference type="NCBI Taxonomy" id="525263"/>
    <lineage>
        <taxon>Bacteria</taxon>
        <taxon>Bacillati</taxon>
        <taxon>Actinomycetota</taxon>
        <taxon>Actinomycetes</taxon>
        <taxon>Mycobacteriales</taxon>
        <taxon>Corynebacteriaceae</taxon>
        <taxon>Corynebacterium</taxon>
    </lineage>
</organism>
<keyword evidence="2" id="KW-1185">Reference proteome</keyword>
<sequence>MRCSFLRHRLLGNNDTWGPRLGRDGGCMSTNFDASWADSARQFQQMVGEGWSQMLQVLQPKEMGR</sequence>
<reference evidence="1" key="1">
    <citation type="submission" date="2009-01" db="EMBL/GenBank/DDBJ databases">
        <authorList>
            <person name="Qin X."/>
            <person name="Bachman B."/>
            <person name="Battles P."/>
            <person name="Bell A."/>
            <person name="Bess C."/>
            <person name="Bickham C."/>
            <person name="Chaboub L."/>
            <person name="Chen D."/>
            <person name="Coyle M."/>
            <person name="Deiros D.R."/>
            <person name="Dinh H."/>
            <person name="Forbes L."/>
            <person name="Fowler G."/>
            <person name="Francisco L."/>
            <person name="Fu Q."/>
            <person name="Gubbala S."/>
            <person name="Hale W."/>
            <person name="Han Y."/>
            <person name="Hemphill L."/>
            <person name="Highlander S.K."/>
            <person name="Hirani K."/>
            <person name="Hogues M."/>
            <person name="Jackson L."/>
            <person name="Jakkamsetti A."/>
            <person name="Javaid M."/>
            <person name="Jiang H."/>
            <person name="Korchina V."/>
            <person name="Kovar C."/>
            <person name="Lara F."/>
            <person name="Lee S."/>
            <person name="Mata R."/>
            <person name="Mathew T."/>
            <person name="Moen C."/>
            <person name="Morales K."/>
            <person name="Munidasa M."/>
            <person name="Nazareth L."/>
            <person name="Ngo R."/>
            <person name="Nguyen L."/>
            <person name="Okwuonu G."/>
            <person name="Ongeri F."/>
            <person name="Patil S."/>
            <person name="Petrosino J."/>
            <person name="Pham C."/>
            <person name="Pham P."/>
            <person name="Pu L.-L."/>
            <person name="Puazo M."/>
            <person name="Raj R."/>
            <person name="Reid J."/>
            <person name="Rouhana J."/>
            <person name="Saada N."/>
            <person name="Shang Y."/>
            <person name="Simmons D."/>
            <person name="Thornton R."/>
            <person name="Warren J."/>
            <person name="Weissenberger G."/>
            <person name="Zhang J."/>
            <person name="Zhang L."/>
            <person name="Zhou C."/>
            <person name="Zhu D."/>
            <person name="Muzny D."/>
            <person name="Worley K."/>
            <person name="Gibbs R."/>
        </authorList>
    </citation>
    <scope>NUCLEOTIDE SEQUENCE [LARGE SCALE GENOMIC DNA]</scope>
    <source>
        <strain evidence="1">DSM 44291</strain>
    </source>
</reference>
<dbReference type="EMBL" id="ACHJ01000053">
    <property type="protein sequence ID" value="EEI17519.1"/>
    <property type="molecule type" value="Genomic_DNA"/>
</dbReference>
<proteinExistence type="predicted"/>
<feature type="non-terminal residue" evidence="1">
    <location>
        <position position="65"/>
    </location>
</feature>